<dbReference type="CDD" id="cd12100">
    <property type="entry name" value="DD_CABYR_SP17"/>
    <property type="match status" value="1"/>
</dbReference>
<proteinExistence type="predicted"/>
<evidence type="ECO:0000313" key="4">
    <source>
        <dbReference type="Proteomes" id="UP000574691"/>
    </source>
</evidence>
<dbReference type="SUPFAM" id="SSF47391">
    <property type="entry name" value="Dimerization-anchoring domain of cAMP-dependent PK regulatory subunit"/>
    <property type="match status" value="1"/>
</dbReference>
<accession>A0A7K4TC55</accession>
<dbReference type="EMBL" id="VYXH01009553">
    <property type="protein sequence ID" value="NWQ95270.1"/>
    <property type="molecule type" value="Genomic_DNA"/>
</dbReference>
<dbReference type="AlphaFoldDB" id="A0A7K4TC55"/>
<feature type="compositionally biased region" description="Low complexity" evidence="1">
    <location>
        <begin position="216"/>
        <end position="230"/>
    </location>
</feature>
<name>A0A7K4TC55_9CHAR</name>
<dbReference type="GO" id="GO:0048240">
    <property type="term" value="P:sperm capacitation"/>
    <property type="evidence" value="ECO:0007669"/>
    <property type="project" value="InterPro"/>
</dbReference>
<evidence type="ECO:0000256" key="1">
    <source>
        <dbReference type="SAM" id="MobiDB-lite"/>
    </source>
</evidence>
<dbReference type="InterPro" id="IPR003117">
    <property type="entry name" value="cAMP_dep_PK_reg_su_I/II_a/b"/>
</dbReference>
<protein>
    <submittedName>
        <fullName evidence="3">CABYR protein</fullName>
    </submittedName>
</protein>
<dbReference type="PANTHER" id="PTHR15494:SF0">
    <property type="entry name" value="CALCIUM-BINDING TYROSINE PHOSPHORYLATION-REGULATED PROTEIN"/>
    <property type="match status" value="1"/>
</dbReference>
<organism evidence="3 4">
    <name type="scientific">Burhinus bistriatus</name>
    <dbReference type="NCBI Taxonomy" id="240201"/>
    <lineage>
        <taxon>Eukaryota</taxon>
        <taxon>Metazoa</taxon>
        <taxon>Chordata</taxon>
        <taxon>Craniata</taxon>
        <taxon>Vertebrata</taxon>
        <taxon>Euteleostomi</taxon>
        <taxon>Archelosauria</taxon>
        <taxon>Archosauria</taxon>
        <taxon>Dinosauria</taxon>
        <taxon>Saurischia</taxon>
        <taxon>Theropoda</taxon>
        <taxon>Coelurosauria</taxon>
        <taxon>Aves</taxon>
        <taxon>Neognathae</taxon>
        <taxon>Neoaves</taxon>
        <taxon>Charadriiformes</taxon>
        <taxon>Burhinidae</taxon>
        <taxon>Burhinus</taxon>
    </lineage>
</organism>
<feature type="compositionally biased region" description="Polar residues" evidence="1">
    <location>
        <begin position="80"/>
        <end position="107"/>
    </location>
</feature>
<sequence>LKTLLEGVSQAVMENNPDDIAEFFALYFQELVTFRKENGNEGLEEKTAGYTDSLFSGEPKQRDKCTDTEEDQLLEEPDIQYSSKETQHPSIASSIAESKSPSGSDRASSPEGPELVYVPAESTQLAAHVLGNSDSFYSVRDVATSVQTFHEDSQTSENEFTPVEDVSAVPAAEASVEAVRSQPGVWSQSSIAGELGPSDSQAGVSTNHVNQASSVPLWEEPSPLSALSPAPKDPLQAVPSCNEAEVTSTIDGVSPCWDDEPIITGAAVP</sequence>
<feature type="non-terminal residue" evidence="3">
    <location>
        <position position="269"/>
    </location>
</feature>
<feature type="non-terminal residue" evidence="3">
    <location>
        <position position="1"/>
    </location>
</feature>
<dbReference type="InterPro" id="IPR038848">
    <property type="entry name" value="CABYR"/>
</dbReference>
<dbReference type="Gene3D" id="1.20.890.10">
    <property type="entry name" value="cAMP-dependent protein kinase regulatory subunit, dimerization-anchoring domain"/>
    <property type="match status" value="1"/>
</dbReference>
<evidence type="ECO:0000313" key="3">
    <source>
        <dbReference type="EMBL" id="NWQ95270.1"/>
    </source>
</evidence>
<dbReference type="InterPro" id="IPR047579">
    <property type="entry name" value="DD_CABYR_SP17"/>
</dbReference>
<feature type="domain" description="RIIa" evidence="2">
    <location>
        <begin position="1"/>
        <end position="31"/>
    </location>
</feature>
<dbReference type="Pfam" id="PF02197">
    <property type="entry name" value="RIIa"/>
    <property type="match status" value="1"/>
</dbReference>
<dbReference type="PANTHER" id="PTHR15494">
    <property type="entry name" value="CALCIUM-BINDING TYROSINE PHOSPHORYLATION-REGULATED PROTEIN"/>
    <property type="match status" value="1"/>
</dbReference>
<dbReference type="GO" id="GO:0035686">
    <property type="term" value="C:sperm fibrous sheath"/>
    <property type="evidence" value="ECO:0007669"/>
    <property type="project" value="TreeGrafter"/>
</dbReference>
<dbReference type="GO" id="GO:0005509">
    <property type="term" value="F:calcium ion binding"/>
    <property type="evidence" value="ECO:0007669"/>
    <property type="project" value="InterPro"/>
</dbReference>
<dbReference type="GO" id="GO:0005737">
    <property type="term" value="C:cytoplasm"/>
    <property type="evidence" value="ECO:0007669"/>
    <property type="project" value="TreeGrafter"/>
</dbReference>
<comment type="caution">
    <text evidence="3">The sequence shown here is derived from an EMBL/GenBank/DDBJ whole genome shotgun (WGS) entry which is preliminary data.</text>
</comment>
<gene>
    <name evidence="3" type="primary">Cabyr</name>
    <name evidence="3" type="ORF">BURBIS_R04461</name>
</gene>
<evidence type="ECO:0000259" key="2">
    <source>
        <dbReference type="Pfam" id="PF02197"/>
    </source>
</evidence>
<feature type="region of interest" description="Disordered" evidence="1">
    <location>
        <begin position="43"/>
        <end position="113"/>
    </location>
</feature>
<reference evidence="3 4" key="1">
    <citation type="submission" date="2019-09" db="EMBL/GenBank/DDBJ databases">
        <title>Bird 10,000 Genomes (B10K) Project - Family phase.</title>
        <authorList>
            <person name="Zhang G."/>
        </authorList>
    </citation>
    <scope>NUCLEOTIDE SEQUENCE [LARGE SCALE GENOMIC DNA]</scope>
    <source>
        <strain evidence="3">B10K-DU-001-64</strain>
        <tissue evidence="3">Muscle</tissue>
    </source>
</reference>
<feature type="region of interest" description="Disordered" evidence="1">
    <location>
        <begin position="185"/>
        <end position="240"/>
    </location>
</feature>
<feature type="compositionally biased region" description="Polar residues" evidence="1">
    <location>
        <begin position="198"/>
        <end position="214"/>
    </location>
</feature>
<keyword evidence="4" id="KW-1185">Reference proteome</keyword>
<feature type="compositionally biased region" description="Acidic residues" evidence="1">
    <location>
        <begin position="68"/>
        <end position="78"/>
    </location>
</feature>
<dbReference type="Proteomes" id="UP000574691">
    <property type="component" value="Unassembled WGS sequence"/>
</dbReference>